<dbReference type="GO" id="GO:0003677">
    <property type="term" value="F:DNA binding"/>
    <property type="evidence" value="ECO:0007669"/>
    <property type="project" value="InterPro"/>
</dbReference>
<evidence type="ECO:0000256" key="3">
    <source>
        <dbReference type="ARBA" id="ARBA00023015"/>
    </source>
</evidence>
<evidence type="ECO:0000259" key="7">
    <source>
        <dbReference type="PROSITE" id="PS50048"/>
    </source>
</evidence>
<evidence type="ECO:0000313" key="8">
    <source>
        <dbReference type="EMBL" id="KAH7025224.1"/>
    </source>
</evidence>
<feature type="region of interest" description="Disordered" evidence="6">
    <location>
        <begin position="215"/>
        <end position="245"/>
    </location>
</feature>
<dbReference type="Pfam" id="PF04082">
    <property type="entry name" value="Fungal_trans"/>
    <property type="match status" value="1"/>
</dbReference>
<proteinExistence type="predicted"/>
<dbReference type="SMART" id="SM00066">
    <property type="entry name" value="GAL4"/>
    <property type="match status" value="1"/>
</dbReference>
<feature type="region of interest" description="Disordered" evidence="6">
    <location>
        <begin position="762"/>
        <end position="782"/>
    </location>
</feature>
<evidence type="ECO:0000256" key="4">
    <source>
        <dbReference type="ARBA" id="ARBA00023163"/>
    </source>
</evidence>
<dbReference type="Gene3D" id="4.10.240.10">
    <property type="entry name" value="Zn(2)-C6 fungal-type DNA-binding domain"/>
    <property type="match status" value="1"/>
</dbReference>
<accession>A0A9P9BLT4</accession>
<feature type="domain" description="Zn(2)-C6 fungal-type" evidence="7">
    <location>
        <begin position="181"/>
        <end position="213"/>
    </location>
</feature>
<dbReference type="InterPro" id="IPR001138">
    <property type="entry name" value="Zn2Cys6_DnaBD"/>
</dbReference>
<dbReference type="Proteomes" id="UP000756346">
    <property type="component" value="Unassembled WGS sequence"/>
</dbReference>
<dbReference type="PROSITE" id="PS50048">
    <property type="entry name" value="ZN2_CY6_FUNGAL_2"/>
    <property type="match status" value="1"/>
</dbReference>
<keyword evidence="5" id="KW-0539">Nucleus</keyword>
<keyword evidence="9" id="KW-1185">Reference proteome</keyword>
<dbReference type="PROSITE" id="PS00463">
    <property type="entry name" value="ZN2_CY6_FUNGAL_1"/>
    <property type="match status" value="1"/>
</dbReference>
<dbReference type="OrthoDB" id="5370478at2759"/>
<feature type="compositionally biased region" description="Basic and acidic residues" evidence="6">
    <location>
        <begin position="233"/>
        <end position="245"/>
    </location>
</feature>
<evidence type="ECO:0000256" key="6">
    <source>
        <dbReference type="SAM" id="MobiDB-lite"/>
    </source>
</evidence>
<name>A0A9P9BLT4_9PEZI</name>
<feature type="compositionally biased region" description="Basic and acidic residues" evidence="6">
    <location>
        <begin position="660"/>
        <end position="670"/>
    </location>
</feature>
<dbReference type="GeneID" id="70192270"/>
<dbReference type="PANTHER" id="PTHR47338:SF5">
    <property type="entry name" value="ZN(II)2CYS6 TRANSCRIPTION FACTOR (EUROFUNG)"/>
    <property type="match status" value="1"/>
</dbReference>
<evidence type="ECO:0000256" key="2">
    <source>
        <dbReference type="ARBA" id="ARBA00022723"/>
    </source>
</evidence>
<gene>
    <name evidence="8" type="ORF">B0I36DRAFT_434672</name>
</gene>
<dbReference type="GO" id="GO:0006351">
    <property type="term" value="P:DNA-templated transcription"/>
    <property type="evidence" value="ECO:0007669"/>
    <property type="project" value="InterPro"/>
</dbReference>
<evidence type="ECO:0000256" key="1">
    <source>
        <dbReference type="ARBA" id="ARBA00004123"/>
    </source>
</evidence>
<comment type="subcellular location">
    <subcellularLocation>
        <location evidence="1">Nucleus</location>
    </subcellularLocation>
</comment>
<dbReference type="GO" id="GO:0005634">
    <property type="term" value="C:nucleus"/>
    <property type="evidence" value="ECO:0007669"/>
    <property type="project" value="UniProtKB-SubCell"/>
</dbReference>
<dbReference type="AlphaFoldDB" id="A0A9P9BLT4"/>
<dbReference type="PANTHER" id="PTHR47338">
    <property type="entry name" value="ZN(II)2CYS6 TRANSCRIPTION FACTOR (EUROFUNG)-RELATED"/>
    <property type="match status" value="1"/>
</dbReference>
<dbReference type="EMBL" id="JAGTJQ010000009">
    <property type="protein sequence ID" value="KAH7025224.1"/>
    <property type="molecule type" value="Genomic_DNA"/>
</dbReference>
<dbReference type="InterPro" id="IPR050815">
    <property type="entry name" value="TF_fung"/>
</dbReference>
<dbReference type="GO" id="GO:0008270">
    <property type="term" value="F:zinc ion binding"/>
    <property type="evidence" value="ECO:0007669"/>
    <property type="project" value="InterPro"/>
</dbReference>
<sequence length="830" mass="91783">MRRAVRGCAQAARLSEIVALAEWGRTVPPVSPTISWTAPLPTMTNVLVFLFLRLTLRSFDDARQTSLQQQVRLTHHVRNTKIVISEVGLNHGFIPWRACEHSSTGMMSPPTWIQSVLLSQNGTDTWSANSGLVTGVTGSQASIHGMGDRLCGHDGQRPIAVDAFGGRQPARMRPPMRSSIACLRCRKSKIKCENDSGSSPCEGCIKTGQQCIFQPPEGNPPLSKRNESPAVAQKDREGGSDRKRLKRIDEIAKSDAQKGTTYAKEVLSAQFLTEDMWDQLLDLYKLHFAEKLGRRLRSPSTTDVSPEFNLVLLGVLALTARFHVDLVKYLAPITNNQPGNVQSRPMQTQVDPSTASDYYAEILSMALGPIPTTASVERVQAMLMLGLYQWGQTRPETGVLGAWISIGGAIRLAQFLKLGLVDEPNESASARAGQDPSQVSHWIVEREVMRRTMFGCFVMDRMLACGKGRVTMIQREELCVQLPCSEEKFDLAIEAKTRMLPPRGCEQDERRGINDDSVLSRFICLVDIWADISRKSSNEPEGFWNESAEHVFRAAKDISALIEMCERKNCLPQSTLVLFGIWTAAFVGLYAHHFPQMDEKQHMGGEQILRNPNPLISLVDLRGAAAVAYSTLDKMSTSLKMASTYMSILLQRHRMPTKRVRESGSCRSLDDEMQGPRLGDIGANNSVDSERRQVNTTHHAPIVEAESQGAIFASETTSSFILINHTNNLILPAQAIHSVGVDGTPSEPWRYSDRPQAHLLQSPAQGADAPGSGRPSQAGVQDNKSMFTAPLTEDELRAHENQRIPWDVDTLMCGDYGVPRGHVRPQNTSE</sequence>
<evidence type="ECO:0000256" key="5">
    <source>
        <dbReference type="ARBA" id="ARBA00023242"/>
    </source>
</evidence>
<comment type="caution">
    <text evidence="8">The sequence shown here is derived from an EMBL/GenBank/DDBJ whole genome shotgun (WGS) entry which is preliminary data.</text>
</comment>
<evidence type="ECO:0000313" key="9">
    <source>
        <dbReference type="Proteomes" id="UP000756346"/>
    </source>
</evidence>
<dbReference type="GO" id="GO:0000981">
    <property type="term" value="F:DNA-binding transcription factor activity, RNA polymerase II-specific"/>
    <property type="evidence" value="ECO:0007669"/>
    <property type="project" value="InterPro"/>
</dbReference>
<keyword evidence="2" id="KW-0479">Metal-binding</keyword>
<dbReference type="CDD" id="cd12148">
    <property type="entry name" value="fungal_TF_MHR"/>
    <property type="match status" value="1"/>
</dbReference>
<keyword evidence="3" id="KW-0805">Transcription regulation</keyword>
<dbReference type="Pfam" id="PF00172">
    <property type="entry name" value="Zn_clus"/>
    <property type="match status" value="1"/>
</dbReference>
<keyword evidence="4" id="KW-0804">Transcription</keyword>
<dbReference type="SUPFAM" id="SSF57701">
    <property type="entry name" value="Zn2/Cys6 DNA-binding domain"/>
    <property type="match status" value="1"/>
</dbReference>
<dbReference type="SMART" id="SM00906">
    <property type="entry name" value="Fungal_trans"/>
    <property type="match status" value="1"/>
</dbReference>
<protein>
    <recommendedName>
        <fullName evidence="7">Zn(2)-C6 fungal-type domain-containing protein</fullName>
    </recommendedName>
</protein>
<dbReference type="RefSeq" id="XP_046008772.1">
    <property type="nucleotide sequence ID" value="XM_046162724.1"/>
</dbReference>
<dbReference type="InterPro" id="IPR007219">
    <property type="entry name" value="XnlR_reg_dom"/>
</dbReference>
<dbReference type="InterPro" id="IPR036864">
    <property type="entry name" value="Zn2-C6_fun-type_DNA-bd_sf"/>
</dbReference>
<dbReference type="CDD" id="cd00067">
    <property type="entry name" value="GAL4"/>
    <property type="match status" value="1"/>
</dbReference>
<feature type="region of interest" description="Disordered" evidence="6">
    <location>
        <begin position="660"/>
        <end position="685"/>
    </location>
</feature>
<organism evidence="8 9">
    <name type="scientific">Microdochium trichocladiopsis</name>
    <dbReference type="NCBI Taxonomy" id="1682393"/>
    <lineage>
        <taxon>Eukaryota</taxon>
        <taxon>Fungi</taxon>
        <taxon>Dikarya</taxon>
        <taxon>Ascomycota</taxon>
        <taxon>Pezizomycotina</taxon>
        <taxon>Sordariomycetes</taxon>
        <taxon>Xylariomycetidae</taxon>
        <taxon>Xylariales</taxon>
        <taxon>Microdochiaceae</taxon>
        <taxon>Microdochium</taxon>
    </lineage>
</organism>
<reference evidence="8" key="1">
    <citation type="journal article" date="2021" name="Nat. Commun.">
        <title>Genetic determinants of endophytism in the Arabidopsis root mycobiome.</title>
        <authorList>
            <person name="Mesny F."/>
            <person name="Miyauchi S."/>
            <person name="Thiergart T."/>
            <person name="Pickel B."/>
            <person name="Atanasova L."/>
            <person name="Karlsson M."/>
            <person name="Huettel B."/>
            <person name="Barry K.W."/>
            <person name="Haridas S."/>
            <person name="Chen C."/>
            <person name="Bauer D."/>
            <person name="Andreopoulos W."/>
            <person name="Pangilinan J."/>
            <person name="LaButti K."/>
            <person name="Riley R."/>
            <person name="Lipzen A."/>
            <person name="Clum A."/>
            <person name="Drula E."/>
            <person name="Henrissat B."/>
            <person name="Kohler A."/>
            <person name="Grigoriev I.V."/>
            <person name="Martin F.M."/>
            <person name="Hacquard S."/>
        </authorList>
    </citation>
    <scope>NUCLEOTIDE SEQUENCE</scope>
    <source>
        <strain evidence="8">MPI-CAGE-CH-0230</strain>
    </source>
</reference>